<feature type="transmembrane region" description="Helical" evidence="2">
    <location>
        <begin position="78"/>
        <end position="100"/>
    </location>
</feature>
<evidence type="ECO:0000313" key="4">
    <source>
        <dbReference type="Proteomes" id="UP000315460"/>
    </source>
</evidence>
<reference evidence="3 4" key="1">
    <citation type="submission" date="2017-05" db="EMBL/GenBank/DDBJ databases">
        <authorList>
            <person name="Varghese N."/>
            <person name="Submissions S."/>
        </authorList>
    </citation>
    <scope>NUCLEOTIDE SEQUENCE [LARGE SCALE GENOMIC DNA]</scope>
    <source>
        <strain evidence="3 4">DSM 45139</strain>
    </source>
</reference>
<keyword evidence="4" id="KW-1185">Reference proteome</keyword>
<evidence type="ECO:0008006" key="5">
    <source>
        <dbReference type="Google" id="ProtNLM"/>
    </source>
</evidence>
<evidence type="ECO:0000256" key="2">
    <source>
        <dbReference type="SAM" id="Phobius"/>
    </source>
</evidence>
<feature type="compositionally biased region" description="Low complexity" evidence="1">
    <location>
        <begin position="53"/>
        <end position="68"/>
    </location>
</feature>
<feature type="region of interest" description="Disordered" evidence="1">
    <location>
        <begin position="34"/>
        <end position="73"/>
    </location>
</feature>
<keyword evidence="2" id="KW-0472">Membrane</keyword>
<feature type="transmembrane region" description="Helical" evidence="2">
    <location>
        <begin position="159"/>
        <end position="181"/>
    </location>
</feature>
<dbReference type="EMBL" id="FXTG01000009">
    <property type="protein sequence ID" value="SMO86377.1"/>
    <property type="molecule type" value="Genomic_DNA"/>
</dbReference>
<evidence type="ECO:0000256" key="1">
    <source>
        <dbReference type="SAM" id="MobiDB-lite"/>
    </source>
</evidence>
<keyword evidence="2" id="KW-0812">Transmembrane</keyword>
<comment type="caution">
    <text evidence="3">The sequence shown here is derived from an EMBL/GenBank/DDBJ whole genome shotgun (WGS) entry which is preliminary data.</text>
</comment>
<gene>
    <name evidence="3" type="ORF">SAMN06265174_10976</name>
</gene>
<proteinExistence type="predicted"/>
<dbReference type="Proteomes" id="UP000315460">
    <property type="component" value="Unassembled WGS sequence"/>
</dbReference>
<accession>A0ABY1N4J2</accession>
<feature type="transmembrane region" description="Helical" evidence="2">
    <location>
        <begin position="229"/>
        <end position="248"/>
    </location>
</feature>
<feature type="transmembrane region" description="Helical" evidence="2">
    <location>
        <begin position="128"/>
        <end position="147"/>
    </location>
</feature>
<evidence type="ECO:0000313" key="3">
    <source>
        <dbReference type="EMBL" id="SMO86377.1"/>
    </source>
</evidence>
<keyword evidence="2" id="KW-1133">Transmembrane helix</keyword>
<protein>
    <recommendedName>
        <fullName evidence="5">DUF1109 domain-containing protein</fullName>
    </recommendedName>
</protein>
<sequence length="263" mass="27037">MVATGGYFLTCRPVGRWGPGPASGHRAVHRRSRVRLHHNGSAPPALVQSVRMTSPSSSTSSSPPSSTTAPHRGGAARFAASTLLGVVGPFVVALLLWIVAAPRAALLSVGDGRGLRLPDSGVDGGSQLLVFIVLSGFATVCAVMVLWRRHPHLRRPGGVPALVLLPGVACAIAAAAATPLADVVAAPPDDVPYGEVVRQAPAVGSLFFDRMVFGTSGPSWDWFPPGLDWVVYGVMIAAFTVAVLAYLADPEAPVSPPPPAAAA</sequence>
<organism evidence="3 4">
    <name type="scientific">Dietzia kunjamensis subsp. schimae</name>
    <dbReference type="NCBI Taxonomy" id="498198"/>
    <lineage>
        <taxon>Bacteria</taxon>
        <taxon>Bacillati</taxon>
        <taxon>Actinomycetota</taxon>
        <taxon>Actinomycetes</taxon>
        <taxon>Mycobacteriales</taxon>
        <taxon>Dietziaceae</taxon>
        <taxon>Dietzia</taxon>
    </lineage>
</organism>
<name>A0ABY1N4J2_9ACTN</name>